<dbReference type="Pfam" id="PF25990">
    <property type="entry name" value="Beta-barrel_YknX"/>
    <property type="match status" value="1"/>
</dbReference>
<dbReference type="Pfam" id="PF25989">
    <property type="entry name" value="YknX_C"/>
    <property type="match status" value="1"/>
</dbReference>
<evidence type="ECO:0000259" key="4">
    <source>
        <dbReference type="Pfam" id="PF25990"/>
    </source>
</evidence>
<dbReference type="InterPro" id="IPR058637">
    <property type="entry name" value="YknX-like_C"/>
</dbReference>
<reference evidence="5" key="2">
    <citation type="submission" date="2024-03" db="EMBL/GenBank/DDBJ databases">
        <title>The Genome Sequence of Enterococcus sp. DIV0238c.</title>
        <authorList>
            <consortium name="The Broad Institute Genomics Platform"/>
            <consortium name="The Broad Institute Microbial Omics Core"/>
            <consortium name="The Broad Institute Genomic Center for Infectious Diseases"/>
            <person name="Earl A."/>
            <person name="Manson A."/>
            <person name="Gilmore M."/>
            <person name="Schwartman J."/>
            <person name="Shea T."/>
            <person name="Abouelleil A."/>
            <person name="Cao P."/>
            <person name="Chapman S."/>
            <person name="Cusick C."/>
            <person name="Young S."/>
            <person name="Neafsey D."/>
            <person name="Nusbaum C."/>
            <person name="Birren B."/>
        </authorList>
    </citation>
    <scope>NUCLEOTIDE SEQUENCE</scope>
    <source>
        <strain evidence="5">9D6_DIV0238</strain>
    </source>
</reference>
<dbReference type="GO" id="GO:1990281">
    <property type="term" value="C:efflux pump complex"/>
    <property type="evidence" value="ECO:0007669"/>
    <property type="project" value="TreeGrafter"/>
</dbReference>
<feature type="coiled-coil region" evidence="1">
    <location>
        <begin position="114"/>
        <end position="196"/>
    </location>
</feature>
<protein>
    <submittedName>
        <fullName evidence="5">HlyD family secretion protein</fullName>
    </submittedName>
</protein>
<proteinExistence type="predicted"/>
<dbReference type="InterPro" id="IPR058636">
    <property type="entry name" value="Beta-barrel_YknX"/>
</dbReference>
<sequence length="384" mass="41613">MMKNKKVKWVIGGVILSLGIGGYFFLSSSNKNSEPSYSAFKLEPLDPLVLKGEISATQSEDIFYDQTLGTIASIPVKNEQEVKAGEVVLNYQNSDAQTRADQQQRTVNKSSLTAQQAAQNLTNAQTKYNEAQAALNQSKADVDRETDPEIKETLKSKVEQQQTELTAANSEVIQAQQALELANTDVNDEAAALETEQGKIVTTVQATQDGIAIVNEAGKKSLDIPLVRVLSKSKQIKGTVTEYDLSKLKTGQEVSVTSIGSNQEVAGKVGTINQLPKTSTGGESEIPTYEFTVEGDFPWPYGSSAQVSLQQPQLILPQSAIVTEGKQTFVYIYKNGRAKKTEVKLSDSNNAKVVESGVSKGMTIIDNPDESLKNDAEVQVVEND</sequence>
<evidence type="ECO:0000259" key="3">
    <source>
        <dbReference type="Pfam" id="PF25989"/>
    </source>
</evidence>
<dbReference type="Proteomes" id="UP000196151">
    <property type="component" value="Chromosome"/>
</dbReference>
<gene>
    <name evidence="5" type="ORF">A5889_000342</name>
</gene>
<evidence type="ECO:0000256" key="2">
    <source>
        <dbReference type="SAM" id="Phobius"/>
    </source>
</evidence>
<keyword evidence="2" id="KW-0472">Membrane</keyword>
<keyword evidence="6" id="KW-1185">Reference proteome</keyword>
<dbReference type="GO" id="GO:0015562">
    <property type="term" value="F:efflux transmembrane transporter activity"/>
    <property type="evidence" value="ECO:0007669"/>
    <property type="project" value="TreeGrafter"/>
</dbReference>
<keyword evidence="2" id="KW-0812">Transmembrane</keyword>
<feature type="domain" description="YknX-like beta-barrel" evidence="4">
    <location>
        <begin position="235"/>
        <end position="294"/>
    </location>
</feature>
<evidence type="ECO:0000313" key="5">
    <source>
        <dbReference type="EMBL" id="WYJ92863.1"/>
    </source>
</evidence>
<feature type="domain" description="YknX-like C-terminal permuted SH3-like" evidence="3">
    <location>
        <begin position="315"/>
        <end position="380"/>
    </location>
</feature>
<keyword evidence="1" id="KW-0175">Coiled coil</keyword>
<dbReference type="RefSeq" id="WP_242585279.1">
    <property type="nucleotide sequence ID" value="NZ_CP147246.1"/>
</dbReference>
<dbReference type="EMBL" id="CP147246">
    <property type="protein sequence ID" value="WYJ92863.1"/>
    <property type="molecule type" value="Genomic_DNA"/>
</dbReference>
<dbReference type="AlphaFoldDB" id="A0AAQ3Y3N2"/>
<dbReference type="PANTHER" id="PTHR30469:SF33">
    <property type="entry name" value="SLR1207 PROTEIN"/>
    <property type="match status" value="1"/>
</dbReference>
<keyword evidence="2" id="KW-1133">Transmembrane helix</keyword>
<dbReference type="Gene3D" id="2.40.30.170">
    <property type="match status" value="1"/>
</dbReference>
<dbReference type="Gene3D" id="2.40.420.20">
    <property type="match status" value="1"/>
</dbReference>
<name>A0AAQ3Y3N2_9ENTE</name>
<evidence type="ECO:0000313" key="6">
    <source>
        <dbReference type="Proteomes" id="UP000196151"/>
    </source>
</evidence>
<feature type="transmembrane region" description="Helical" evidence="2">
    <location>
        <begin position="7"/>
        <end position="26"/>
    </location>
</feature>
<organism evidence="5 6">
    <name type="scientific">Candidatus Enterococcus dunnyi</name>
    <dbReference type="NCBI Taxonomy" id="1834192"/>
    <lineage>
        <taxon>Bacteria</taxon>
        <taxon>Bacillati</taxon>
        <taxon>Bacillota</taxon>
        <taxon>Bacilli</taxon>
        <taxon>Lactobacillales</taxon>
        <taxon>Enterococcaceae</taxon>
        <taxon>Enterococcus</taxon>
    </lineage>
</organism>
<evidence type="ECO:0000256" key="1">
    <source>
        <dbReference type="SAM" id="Coils"/>
    </source>
</evidence>
<dbReference type="PANTHER" id="PTHR30469">
    <property type="entry name" value="MULTIDRUG RESISTANCE PROTEIN MDTA"/>
    <property type="match status" value="1"/>
</dbReference>
<accession>A0AAQ3Y3N2</accession>
<reference evidence="5" key="1">
    <citation type="submission" date="2017-05" db="EMBL/GenBank/DDBJ databases">
        <authorList>
            <consortium name="The Broad Institute Genomics Platform"/>
            <consortium name="The Broad Institute Genomic Center for Infectious Diseases"/>
            <person name="Earl A."/>
            <person name="Manson A."/>
            <person name="Schwartman J."/>
            <person name="Gilmore M."/>
            <person name="Abouelleil A."/>
            <person name="Cao P."/>
            <person name="Chapman S."/>
            <person name="Cusick C."/>
            <person name="Shea T."/>
            <person name="Young S."/>
            <person name="Neafsey D."/>
            <person name="Nusbaum C."/>
            <person name="Birren B."/>
        </authorList>
    </citation>
    <scope>NUCLEOTIDE SEQUENCE</scope>
    <source>
        <strain evidence="5">9D6_DIV0238</strain>
    </source>
</reference>